<dbReference type="Gene3D" id="1.25.10.10">
    <property type="entry name" value="Leucine-rich Repeat Variant"/>
    <property type="match status" value="1"/>
</dbReference>
<dbReference type="Pfam" id="PF01816">
    <property type="entry name" value="LRV"/>
    <property type="match status" value="2"/>
</dbReference>
<gene>
    <name evidence="2" type="ORF">MHY01S_05740</name>
</gene>
<dbReference type="InterPro" id="IPR016024">
    <property type="entry name" value="ARM-type_fold"/>
</dbReference>
<evidence type="ECO:0008006" key="4">
    <source>
        <dbReference type="Google" id="ProtNLM"/>
    </source>
</evidence>
<evidence type="ECO:0000313" key="3">
    <source>
        <dbReference type="Proteomes" id="UP000321197"/>
    </source>
</evidence>
<dbReference type="SUPFAM" id="SSF48371">
    <property type="entry name" value="ARM repeat"/>
    <property type="match status" value="1"/>
</dbReference>
<dbReference type="EMBL" id="BJXL01000010">
    <property type="protein sequence ID" value="GEM82408.1"/>
    <property type="molecule type" value="Genomic_DNA"/>
</dbReference>
<comment type="caution">
    <text evidence="2">The sequence shown here is derived from an EMBL/GenBank/DDBJ whole genome shotgun (WGS) entry which is preliminary data.</text>
</comment>
<accession>A0A511QYH1</accession>
<reference evidence="2 3" key="1">
    <citation type="submission" date="2019-07" db="EMBL/GenBank/DDBJ databases">
        <title>Whole genome shotgun sequence of Meiothermus hypogaeus NBRC 106114.</title>
        <authorList>
            <person name="Hosoyama A."/>
            <person name="Uohara A."/>
            <person name="Ohji S."/>
            <person name="Ichikawa N."/>
        </authorList>
    </citation>
    <scope>NUCLEOTIDE SEQUENCE [LARGE SCALE GENOMIC DNA]</scope>
    <source>
        <strain evidence="2 3">NBRC 106114</strain>
    </source>
</reference>
<evidence type="ECO:0000256" key="1">
    <source>
        <dbReference type="SAM" id="MobiDB-lite"/>
    </source>
</evidence>
<dbReference type="InterPro" id="IPR011989">
    <property type="entry name" value="ARM-like"/>
</dbReference>
<dbReference type="AlphaFoldDB" id="A0A511QYH1"/>
<proteinExistence type="predicted"/>
<protein>
    <recommendedName>
        <fullName evidence="4">Leucine rich repeat variant</fullName>
    </recommendedName>
</protein>
<name>A0A511QYH1_9DEIN</name>
<dbReference type="InterPro" id="IPR004830">
    <property type="entry name" value="LRR_variant"/>
</dbReference>
<dbReference type="RefSeq" id="WP_119339808.1">
    <property type="nucleotide sequence ID" value="NZ_BJXL01000010.1"/>
</dbReference>
<feature type="region of interest" description="Disordered" evidence="1">
    <location>
        <begin position="211"/>
        <end position="258"/>
    </location>
</feature>
<evidence type="ECO:0000313" key="2">
    <source>
        <dbReference type="EMBL" id="GEM82408.1"/>
    </source>
</evidence>
<sequence length="258" mass="28025">MSGLRFLIEDYQRLLELRAGAGGRVGQVRAYLEALEAALTGLERLWTDLLADPRFRLALAESPRTPTALLEWLAHDLEQEVRLAVARNPSTPASTLVTLVGNWAGRLAVAFNPCTPAELLKGLAFDGDLDVRQALAANPNTPAEVLALLVHDPEPGVRRKVALNPSTPPHLLWRLAQSKESPLHLALLRNPNTPGEALEAIACDDPSLEERLRRHPNLASSRPLAQADRPEPREGASVGRDGRVSPGHRGRGKPSRAT</sequence>
<feature type="compositionally biased region" description="Basic residues" evidence="1">
    <location>
        <begin position="246"/>
        <end position="258"/>
    </location>
</feature>
<dbReference type="Proteomes" id="UP000321197">
    <property type="component" value="Unassembled WGS sequence"/>
</dbReference>
<dbReference type="OrthoDB" id="574514at2"/>
<organism evidence="2 3">
    <name type="scientific">Meiothermus hypogaeus NBRC 106114</name>
    <dbReference type="NCBI Taxonomy" id="1227553"/>
    <lineage>
        <taxon>Bacteria</taxon>
        <taxon>Thermotogati</taxon>
        <taxon>Deinococcota</taxon>
        <taxon>Deinococci</taxon>
        <taxon>Thermales</taxon>
        <taxon>Thermaceae</taxon>
        <taxon>Meiothermus</taxon>
    </lineage>
</organism>